<keyword evidence="1" id="KW-0472">Membrane</keyword>
<gene>
    <name evidence="2" type="ORF">HMPREF9997_01041</name>
</gene>
<evidence type="ECO:0000256" key="1">
    <source>
        <dbReference type="SAM" id="Phobius"/>
    </source>
</evidence>
<comment type="caution">
    <text evidence="2">The sequence shown here is derived from an EMBL/GenBank/DDBJ whole genome shotgun (WGS) entry which is preliminary data.</text>
</comment>
<dbReference type="STRING" id="1035195.HMPREF9997_01041"/>
<dbReference type="EMBL" id="AMEM01000017">
    <property type="protein sequence ID" value="EKX90546.1"/>
    <property type="molecule type" value="Genomic_DNA"/>
</dbReference>
<organism evidence="2 3">
    <name type="scientific">Corynebacterium durum F0235</name>
    <dbReference type="NCBI Taxonomy" id="1035195"/>
    <lineage>
        <taxon>Bacteria</taxon>
        <taxon>Bacillati</taxon>
        <taxon>Actinomycetota</taxon>
        <taxon>Actinomycetes</taxon>
        <taxon>Mycobacteriales</taxon>
        <taxon>Corynebacteriaceae</taxon>
        <taxon>Corynebacterium</taxon>
    </lineage>
</organism>
<dbReference type="HOGENOM" id="CLU_1452163_0_0_11"/>
<sequence>MDAVDLFGYVSEFCGRSDTWLILIPAVDVLMVDAMTIDVADPATLGSAVGTMIVVSLVLMVTGIVIVVAGVTMIAVIGMIVDGMTGGTGMMTAVSPAMIVILVMIAVIVIIGRVTIGIRVVSVGIPMVMRVGAHRVVGIVVIVMGNAEMVIGSAAIHSVQVVAVMRGSVVLVLHGLISARNAQLNV</sequence>
<feature type="transmembrane region" description="Helical" evidence="1">
    <location>
        <begin position="93"/>
        <end position="116"/>
    </location>
</feature>
<evidence type="ECO:0000313" key="2">
    <source>
        <dbReference type="EMBL" id="EKX90546.1"/>
    </source>
</evidence>
<keyword evidence="1" id="KW-1133">Transmembrane helix</keyword>
<keyword evidence="1" id="KW-0812">Transmembrane</keyword>
<name>L1MHY6_9CORY</name>
<evidence type="ECO:0000313" key="3">
    <source>
        <dbReference type="Proteomes" id="UP000010445"/>
    </source>
</evidence>
<feature type="transmembrane region" description="Helical" evidence="1">
    <location>
        <begin position="52"/>
        <end position="81"/>
    </location>
</feature>
<keyword evidence="3" id="KW-1185">Reference proteome</keyword>
<protein>
    <submittedName>
        <fullName evidence="2">Uncharacterized protein</fullName>
    </submittedName>
</protein>
<dbReference type="Proteomes" id="UP000010445">
    <property type="component" value="Unassembled WGS sequence"/>
</dbReference>
<feature type="transmembrane region" description="Helical" evidence="1">
    <location>
        <begin position="136"/>
        <end position="156"/>
    </location>
</feature>
<reference evidence="2 3" key="1">
    <citation type="submission" date="2012-05" db="EMBL/GenBank/DDBJ databases">
        <authorList>
            <person name="Weinstock G."/>
            <person name="Sodergren E."/>
            <person name="Lobos E.A."/>
            <person name="Fulton L."/>
            <person name="Fulton R."/>
            <person name="Courtney L."/>
            <person name="Fronick C."/>
            <person name="O'Laughlin M."/>
            <person name="Godfrey J."/>
            <person name="Wilson R.M."/>
            <person name="Miner T."/>
            <person name="Farmer C."/>
            <person name="Delehaunty K."/>
            <person name="Cordes M."/>
            <person name="Minx P."/>
            <person name="Tomlinson C."/>
            <person name="Chen J."/>
            <person name="Wollam A."/>
            <person name="Pepin K.H."/>
            <person name="Bhonagiri V."/>
            <person name="Zhang X."/>
            <person name="Suruliraj S."/>
            <person name="Warren W."/>
            <person name="Mitreva M."/>
            <person name="Mardis E.R."/>
            <person name="Wilson R.K."/>
        </authorList>
    </citation>
    <scope>NUCLEOTIDE SEQUENCE [LARGE SCALE GENOMIC DNA]</scope>
    <source>
        <strain evidence="2 3">F0235</strain>
    </source>
</reference>
<proteinExistence type="predicted"/>
<dbReference type="AlphaFoldDB" id="L1MHY6"/>
<accession>L1MHY6</accession>